<feature type="compositionally biased region" description="Polar residues" evidence="1">
    <location>
        <begin position="162"/>
        <end position="171"/>
    </location>
</feature>
<dbReference type="Proteomes" id="UP000708208">
    <property type="component" value="Unassembled WGS sequence"/>
</dbReference>
<dbReference type="EMBL" id="CAJVCH010504121">
    <property type="protein sequence ID" value="CAG7821227.1"/>
    <property type="molecule type" value="Genomic_DNA"/>
</dbReference>
<protein>
    <submittedName>
        <fullName evidence="2">Uncharacterized protein</fullName>
    </submittedName>
</protein>
<proteinExistence type="predicted"/>
<keyword evidence="3" id="KW-1185">Reference proteome</keyword>
<name>A0A8J2KRI1_9HEXA</name>
<organism evidence="2 3">
    <name type="scientific">Allacma fusca</name>
    <dbReference type="NCBI Taxonomy" id="39272"/>
    <lineage>
        <taxon>Eukaryota</taxon>
        <taxon>Metazoa</taxon>
        <taxon>Ecdysozoa</taxon>
        <taxon>Arthropoda</taxon>
        <taxon>Hexapoda</taxon>
        <taxon>Collembola</taxon>
        <taxon>Symphypleona</taxon>
        <taxon>Sminthuridae</taxon>
        <taxon>Allacma</taxon>
    </lineage>
</organism>
<dbReference type="AlphaFoldDB" id="A0A8J2KRI1"/>
<comment type="caution">
    <text evidence="2">The sequence shown here is derived from an EMBL/GenBank/DDBJ whole genome shotgun (WGS) entry which is preliminary data.</text>
</comment>
<evidence type="ECO:0000256" key="1">
    <source>
        <dbReference type="SAM" id="MobiDB-lite"/>
    </source>
</evidence>
<evidence type="ECO:0000313" key="2">
    <source>
        <dbReference type="EMBL" id="CAG7821227.1"/>
    </source>
</evidence>
<gene>
    <name evidence="2" type="ORF">AFUS01_LOCUS31576</name>
</gene>
<feature type="compositionally biased region" description="Basic and acidic residues" evidence="1">
    <location>
        <begin position="173"/>
        <end position="184"/>
    </location>
</feature>
<evidence type="ECO:0000313" key="3">
    <source>
        <dbReference type="Proteomes" id="UP000708208"/>
    </source>
</evidence>
<reference evidence="2" key="1">
    <citation type="submission" date="2021-06" db="EMBL/GenBank/DDBJ databases">
        <authorList>
            <person name="Hodson N. C."/>
            <person name="Mongue J. A."/>
            <person name="Jaron S. K."/>
        </authorList>
    </citation>
    <scope>NUCLEOTIDE SEQUENCE</scope>
</reference>
<feature type="compositionally biased region" description="Polar residues" evidence="1">
    <location>
        <begin position="96"/>
        <end position="120"/>
    </location>
</feature>
<feature type="compositionally biased region" description="Acidic residues" evidence="1">
    <location>
        <begin position="142"/>
        <end position="153"/>
    </location>
</feature>
<feature type="region of interest" description="Disordered" evidence="1">
    <location>
        <begin position="142"/>
        <end position="192"/>
    </location>
</feature>
<sequence length="262" mass="28734">MKSCSDIPPQASAHTVIVTFSDGWLTVSSSAKRQVEQNKTQEINSIMNERKQIVEALKTDAKMGKAHKNALSKQVVLSTGETLHFVKEGLQKKLKVTSTEEAPATNNQNQFTSHLSQNAAEDSGSIGNEKALAVVVVGAEQEEEKYLEEEEPESSSSNVGETTSVETSIVANSKDDNCNNKQEDVAPSPALPICSKGIENYGSLVQDESNDNVDGHDEAEEEDVVWTYMQDINEALEGWDVDEFATEEAEFDFQSIFIQPTE</sequence>
<feature type="region of interest" description="Disordered" evidence="1">
    <location>
        <begin position="96"/>
        <end position="126"/>
    </location>
</feature>
<accession>A0A8J2KRI1</accession>